<protein>
    <submittedName>
        <fullName evidence="2">Uncharacterized protein</fullName>
    </submittedName>
</protein>
<dbReference type="RefSeq" id="WP_231328935.1">
    <property type="nucleotide sequence ID" value="NZ_CP059572.1"/>
</dbReference>
<dbReference type="Proteomes" id="UP001049518">
    <property type="component" value="Chromosome"/>
</dbReference>
<evidence type="ECO:0000313" key="2">
    <source>
        <dbReference type="EMBL" id="QXJ23255.1"/>
    </source>
</evidence>
<sequence length="198" mass="21651">MRMRALITTGATAAGLLLGPAAAAVAAPPPSPSAARVADEHTFDFESGTEGWVAGKDDRLPDGTVTWSSKQAKSGTHSLEFWLDGLQDDGTLWVSRELPVPPGRTSIDVEMSFWVWSASDTPTISWWVVAQAGRTAPTQEDDFTKLEYAEHAGWHPFTYRTTIDTRGLSTFHASFGLSVTWEDDTRVHNFDLAQIKVT</sequence>
<feature type="chain" id="PRO_5046798757" evidence="1">
    <location>
        <begin position="27"/>
        <end position="198"/>
    </location>
</feature>
<keyword evidence="3" id="KW-1185">Reference proteome</keyword>
<reference evidence="2" key="1">
    <citation type="submission" date="2020-07" db="EMBL/GenBank/DDBJ databases">
        <authorList>
            <person name="Tarantini F.S."/>
            <person name="Hong K.W."/>
            <person name="Chan K.G."/>
        </authorList>
    </citation>
    <scope>NUCLEOTIDE SEQUENCE</scope>
    <source>
        <strain evidence="2">32-07</strain>
    </source>
</reference>
<feature type="signal peptide" evidence="1">
    <location>
        <begin position="1"/>
        <end position="26"/>
    </location>
</feature>
<accession>A0ABX8QWW6</accession>
<dbReference type="Gene3D" id="2.60.120.260">
    <property type="entry name" value="Galactose-binding domain-like"/>
    <property type="match status" value="1"/>
</dbReference>
<evidence type="ECO:0000313" key="3">
    <source>
        <dbReference type="Proteomes" id="UP001049518"/>
    </source>
</evidence>
<organism evidence="2 3">
    <name type="scientific">Actinomadura graeca</name>
    <dbReference type="NCBI Taxonomy" id="2750812"/>
    <lineage>
        <taxon>Bacteria</taxon>
        <taxon>Bacillati</taxon>
        <taxon>Actinomycetota</taxon>
        <taxon>Actinomycetes</taxon>
        <taxon>Streptosporangiales</taxon>
        <taxon>Thermomonosporaceae</taxon>
        <taxon>Actinomadura</taxon>
    </lineage>
</organism>
<keyword evidence="1" id="KW-0732">Signal</keyword>
<gene>
    <name evidence="2" type="ORF">AGRA3207_004389</name>
</gene>
<dbReference type="EMBL" id="CP059572">
    <property type="protein sequence ID" value="QXJ23255.1"/>
    <property type="molecule type" value="Genomic_DNA"/>
</dbReference>
<proteinExistence type="predicted"/>
<name>A0ABX8QWW6_9ACTN</name>
<evidence type="ECO:0000256" key="1">
    <source>
        <dbReference type="SAM" id="SignalP"/>
    </source>
</evidence>